<dbReference type="RefSeq" id="WP_213008336.1">
    <property type="nucleotide sequence ID" value="NZ_BOQN01000056.1"/>
</dbReference>
<dbReference type="InterPro" id="IPR036390">
    <property type="entry name" value="WH_DNA-bd_sf"/>
</dbReference>
<evidence type="ECO:0000313" key="2">
    <source>
        <dbReference type="Proteomes" id="UP000677082"/>
    </source>
</evidence>
<accession>A0A919TBN6</accession>
<sequence length="363" mass="39120">MTIEVNPPSSGVELIRRAFDALVTRLPAGWSLRPARTDAAVDRAADAVFELAAPDGRSAVLIVEAKNVMEVRDVQSVVQQLAAYVRQVDNSYGVLVARYLSPQVRAALVGGGVSFVDATGNIRVEVPTPGLYLGDRGADADPWRGPGRPRGTLKGAPAAQIVRAIADIPREWTIRELVRVAGVSTGTGYRVIDFLERDGLATREERGRIAVPNWEKVLRRWSEDYSFAGDSRVTRWIAPRGLDALLKRMAQTAPVDYAITGTVAAAEWAEYAPARAAAIYTTDAESAAAGWGLRAADAGANVLLAEPEVDVPFVRTVTNAAGLRLAAPSQVVVDLMTGPGRNPQEAEELLEWMRNNEDSWRAG</sequence>
<dbReference type="InterPro" id="IPR036388">
    <property type="entry name" value="WH-like_DNA-bd_sf"/>
</dbReference>
<dbReference type="AlphaFoldDB" id="A0A919TBN6"/>
<dbReference type="SUPFAM" id="SSF46785">
    <property type="entry name" value="Winged helix' DNA-binding domain"/>
    <property type="match status" value="1"/>
</dbReference>
<protein>
    <recommendedName>
        <fullName evidence="3">HTH iclR-type domain-containing protein</fullName>
    </recommendedName>
</protein>
<dbReference type="EMBL" id="BOQN01000056">
    <property type="protein sequence ID" value="GIM92458.1"/>
    <property type="molecule type" value="Genomic_DNA"/>
</dbReference>
<dbReference type="Gene3D" id="1.10.10.10">
    <property type="entry name" value="Winged helix-like DNA-binding domain superfamily/Winged helix DNA-binding domain"/>
    <property type="match status" value="1"/>
</dbReference>
<gene>
    <name evidence="1" type="ORF">Ato02nite_042510</name>
</gene>
<evidence type="ECO:0000313" key="1">
    <source>
        <dbReference type="EMBL" id="GIM92458.1"/>
    </source>
</evidence>
<keyword evidence="2" id="KW-1185">Reference proteome</keyword>
<proteinExistence type="predicted"/>
<evidence type="ECO:0008006" key="3">
    <source>
        <dbReference type="Google" id="ProtNLM"/>
    </source>
</evidence>
<organism evidence="1 2">
    <name type="scientific">Paractinoplanes toevensis</name>
    <dbReference type="NCBI Taxonomy" id="571911"/>
    <lineage>
        <taxon>Bacteria</taxon>
        <taxon>Bacillati</taxon>
        <taxon>Actinomycetota</taxon>
        <taxon>Actinomycetes</taxon>
        <taxon>Micromonosporales</taxon>
        <taxon>Micromonosporaceae</taxon>
        <taxon>Paractinoplanes</taxon>
    </lineage>
</organism>
<dbReference type="Proteomes" id="UP000677082">
    <property type="component" value="Unassembled WGS sequence"/>
</dbReference>
<reference evidence="1 2" key="1">
    <citation type="submission" date="2021-03" db="EMBL/GenBank/DDBJ databases">
        <title>Whole genome shotgun sequence of Actinoplanes toevensis NBRC 105298.</title>
        <authorList>
            <person name="Komaki H."/>
            <person name="Tamura T."/>
        </authorList>
    </citation>
    <scope>NUCLEOTIDE SEQUENCE [LARGE SCALE GENOMIC DNA]</scope>
    <source>
        <strain evidence="1 2">NBRC 105298</strain>
    </source>
</reference>
<comment type="caution">
    <text evidence="1">The sequence shown here is derived from an EMBL/GenBank/DDBJ whole genome shotgun (WGS) entry which is preliminary data.</text>
</comment>
<name>A0A919TBN6_9ACTN</name>